<dbReference type="EMBL" id="JAUCMX010000001">
    <property type="protein sequence ID" value="KAK3557316.1"/>
    <property type="molecule type" value="Genomic_DNA"/>
</dbReference>
<feature type="non-terminal residue" evidence="2">
    <location>
        <position position="141"/>
    </location>
</feature>
<protein>
    <submittedName>
        <fullName evidence="2">Uncharacterized protein</fullName>
    </submittedName>
</protein>
<feature type="transmembrane region" description="Helical" evidence="1">
    <location>
        <begin position="36"/>
        <end position="56"/>
    </location>
</feature>
<keyword evidence="1" id="KW-1133">Transmembrane helix</keyword>
<evidence type="ECO:0000256" key="1">
    <source>
        <dbReference type="SAM" id="Phobius"/>
    </source>
</evidence>
<comment type="caution">
    <text evidence="2">The sequence shown here is derived from an EMBL/GenBank/DDBJ whole genome shotgun (WGS) entry which is preliminary data.</text>
</comment>
<dbReference type="Proteomes" id="UP001274896">
    <property type="component" value="Unassembled WGS sequence"/>
</dbReference>
<keyword evidence="1" id="KW-0812">Transmembrane</keyword>
<keyword evidence="3" id="KW-1185">Reference proteome</keyword>
<keyword evidence="1" id="KW-0472">Membrane</keyword>
<evidence type="ECO:0000313" key="2">
    <source>
        <dbReference type="EMBL" id="KAK3557316.1"/>
    </source>
</evidence>
<feature type="transmembrane region" description="Helical" evidence="1">
    <location>
        <begin position="68"/>
        <end position="88"/>
    </location>
</feature>
<sequence length="141" mass="15617">MSMYCGCFLDTACTPEAFKQYKQQRVAPWQIVVSQWHVWLVLVVTMMLVALVPYIVYRMLTAFENPTLHTVFHVAAICFGVLSEILLLSGTSCLSGLPPVPDLYDILHCGSLSFHGKCDEGAPFDVHFLTAALIKAHNGSL</sequence>
<gene>
    <name evidence="2" type="ORF">QTP70_026608</name>
</gene>
<accession>A0AAE0VEJ2</accession>
<organism evidence="2 3">
    <name type="scientific">Hemibagrus guttatus</name>
    <dbReference type="NCBI Taxonomy" id="175788"/>
    <lineage>
        <taxon>Eukaryota</taxon>
        <taxon>Metazoa</taxon>
        <taxon>Chordata</taxon>
        <taxon>Craniata</taxon>
        <taxon>Vertebrata</taxon>
        <taxon>Euteleostomi</taxon>
        <taxon>Actinopterygii</taxon>
        <taxon>Neopterygii</taxon>
        <taxon>Teleostei</taxon>
        <taxon>Ostariophysi</taxon>
        <taxon>Siluriformes</taxon>
        <taxon>Bagridae</taxon>
        <taxon>Hemibagrus</taxon>
    </lineage>
</organism>
<name>A0AAE0VEJ2_9TELE</name>
<dbReference type="AlphaFoldDB" id="A0AAE0VEJ2"/>
<reference evidence="2" key="1">
    <citation type="submission" date="2023-06" db="EMBL/GenBank/DDBJ databases">
        <title>Male Hemibagrus guttatus genome.</title>
        <authorList>
            <person name="Bian C."/>
        </authorList>
    </citation>
    <scope>NUCLEOTIDE SEQUENCE</scope>
    <source>
        <strain evidence="2">Male_cb2023</strain>
        <tissue evidence="2">Muscle</tissue>
    </source>
</reference>
<proteinExistence type="predicted"/>
<evidence type="ECO:0000313" key="3">
    <source>
        <dbReference type="Proteomes" id="UP001274896"/>
    </source>
</evidence>